<dbReference type="AlphaFoldDB" id="A0A0F9TWY8"/>
<dbReference type="EMBL" id="LAZR01000158">
    <property type="protein sequence ID" value="KKN85550.1"/>
    <property type="molecule type" value="Genomic_DNA"/>
</dbReference>
<protein>
    <submittedName>
        <fullName evidence="1">Uncharacterized protein</fullName>
    </submittedName>
</protein>
<reference evidence="1" key="1">
    <citation type="journal article" date="2015" name="Nature">
        <title>Complex archaea that bridge the gap between prokaryotes and eukaryotes.</title>
        <authorList>
            <person name="Spang A."/>
            <person name="Saw J.H."/>
            <person name="Jorgensen S.L."/>
            <person name="Zaremba-Niedzwiedzka K."/>
            <person name="Martijn J."/>
            <person name="Lind A.E."/>
            <person name="van Eijk R."/>
            <person name="Schleper C."/>
            <person name="Guy L."/>
            <person name="Ettema T.J."/>
        </authorList>
    </citation>
    <scope>NUCLEOTIDE SEQUENCE</scope>
</reference>
<proteinExistence type="predicted"/>
<comment type="caution">
    <text evidence="1">The sequence shown here is derived from an EMBL/GenBank/DDBJ whole genome shotgun (WGS) entry which is preliminary data.</text>
</comment>
<sequence>MERKKRTKKSEISRLKPLNIDDLLQSDDCFGKAWDPQHRLCSVCADVDICGVVFQEKVVIPKKKNFDLSLPLDLLDFKKVDWAKISKLVSQYQNEGEPMTYEELMRYVKDLAHIKDPFMIKLFIEKSLKPNKLKCTDNGEIFIDA</sequence>
<accession>A0A0F9TWY8</accession>
<name>A0A0F9TWY8_9ZZZZ</name>
<evidence type="ECO:0000313" key="1">
    <source>
        <dbReference type="EMBL" id="KKN85550.1"/>
    </source>
</evidence>
<gene>
    <name evidence="1" type="ORF">LCGC14_0278730</name>
</gene>
<organism evidence="1">
    <name type="scientific">marine sediment metagenome</name>
    <dbReference type="NCBI Taxonomy" id="412755"/>
    <lineage>
        <taxon>unclassified sequences</taxon>
        <taxon>metagenomes</taxon>
        <taxon>ecological metagenomes</taxon>
    </lineage>
</organism>